<accession>A0A1Y1ZQG1</accession>
<sequence>MARRIEHTASGCLPCEQGDIHPVARFPLWDIRLRFHSPVALVLYYQQEKLELILSKTRNVLAEESTLADMRPFRTASNQSSEVGFSALQRVVQMILALDTAVTSMSDTESRVNVKTFKLLLQKAVTIWIGSVKKGCGLIRLPAWKRTVLEEWTNGSQLASLLKGWKTLQNQYISLLKEQYALEKDF</sequence>
<name>A0A1Y1ZQG1_9PLEO</name>
<dbReference type="EMBL" id="MCFA01000051">
    <property type="protein sequence ID" value="ORY12434.1"/>
    <property type="molecule type" value="Genomic_DNA"/>
</dbReference>
<reference evidence="1 2" key="1">
    <citation type="submission" date="2016-07" db="EMBL/GenBank/DDBJ databases">
        <title>Pervasive Adenine N6-methylation of Active Genes in Fungi.</title>
        <authorList>
            <consortium name="DOE Joint Genome Institute"/>
            <person name="Mondo S.J."/>
            <person name="Dannebaum R.O."/>
            <person name="Kuo R.C."/>
            <person name="Labutti K."/>
            <person name="Haridas S."/>
            <person name="Kuo A."/>
            <person name="Salamov A."/>
            <person name="Ahrendt S.R."/>
            <person name="Lipzen A."/>
            <person name="Sullivan W."/>
            <person name="Andreopoulos W.B."/>
            <person name="Clum A."/>
            <person name="Lindquist E."/>
            <person name="Daum C."/>
            <person name="Ramamoorthy G.K."/>
            <person name="Gryganskyi A."/>
            <person name="Culley D."/>
            <person name="Magnuson J.K."/>
            <person name="James T.Y."/>
            <person name="O'Malley M.A."/>
            <person name="Stajich J.E."/>
            <person name="Spatafora J.W."/>
            <person name="Visel A."/>
            <person name="Grigoriev I.V."/>
        </authorList>
    </citation>
    <scope>NUCLEOTIDE SEQUENCE [LARGE SCALE GENOMIC DNA]</scope>
    <source>
        <strain evidence="1 2">CBS 115471</strain>
    </source>
</reference>
<gene>
    <name evidence="1" type="ORF">BCR34DRAFT_600649</name>
</gene>
<keyword evidence="2" id="KW-1185">Reference proteome</keyword>
<protein>
    <submittedName>
        <fullName evidence="1">Uncharacterized protein</fullName>
    </submittedName>
</protein>
<dbReference type="Proteomes" id="UP000193144">
    <property type="component" value="Unassembled WGS sequence"/>
</dbReference>
<comment type="caution">
    <text evidence="1">The sequence shown here is derived from an EMBL/GenBank/DDBJ whole genome shotgun (WGS) entry which is preliminary data.</text>
</comment>
<dbReference type="AlphaFoldDB" id="A0A1Y1ZQG1"/>
<evidence type="ECO:0000313" key="1">
    <source>
        <dbReference type="EMBL" id="ORY12434.1"/>
    </source>
</evidence>
<organism evidence="1 2">
    <name type="scientific">Clohesyomyces aquaticus</name>
    <dbReference type="NCBI Taxonomy" id="1231657"/>
    <lineage>
        <taxon>Eukaryota</taxon>
        <taxon>Fungi</taxon>
        <taxon>Dikarya</taxon>
        <taxon>Ascomycota</taxon>
        <taxon>Pezizomycotina</taxon>
        <taxon>Dothideomycetes</taxon>
        <taxon>Pleosporomycetidae</taxon>
        <taxon>Pleosporales</taxon>
        <taxon>Lindgomycetaceae</taxon>
        <taxon>Clohesyomyces</taxon>
    </lineage>
</organism>
<evidence type="ECO:0000313" key="2">
    <source>
        <dbReference type="Proteomes" id="UP000193144"/>
    </source>
</evidence>
<proteinExistence type="predicted"/>